<keyword evidence="2" id="KW-1185">Reference proteome</keyword>
<dbReference type="Gene3D" id="2.40.70.10">
    <property type="entry name" value="Acid Proteases"/>
    <property type="match status" value="1"/>
</dbReference>
<accession>A0A9P5WXB2</accession>
<protein>
    <submittedName>
        <fullName evidence="1">Uncharacterized protein</fullName>
    </submittedName>
</protein>
<dbReference type="Pfam" id="PF08284">
    <property type="entry name" value="RVP_2"/>
    <property type="match status" value="1"/>
</dbReference>
<name>A0A9P5WXB2_9AGAR</name>
<comment type="caution">
    <text evidence="1">The sequence shown here is derived from an EMBL/GenBank/DDBJ whole genome shotgun (WGS) entry which is preliminary data.</text>
</comment>
<feature type="non-terminal residue" evidence="1">
    <location>
        <position position="1"/>
    </location>
</feature>
<dbReference type="OrthoDB" id="2799149at2759"/>
<dbReference type="EMBL" id="MU154472">
    <property type="protein sequence ID" value="KAF9439392.1"/>
    <property type="molecule type" value="Genomic_DNA"/>
</dbReference>
<feature type="non-terminal residue" evidence="1">
    <location>
        <position position="123"/>
    </location>
</feature>
<evidence type="ECO:0000313" key="2">
    <source>
        <dbReference type="Proteomes" id="UP000807342"/>
    </source>
</evidence>
<proteinExistence type="predicted"/>
<sequence>RPQIRMKDKQCLTTFVDVNGIEAWTLWDSGSTTTGIMPMLAQIANVEVSKLIDSHTLQLGTIGSKSQVKYGTTTDLKIKGHKYTTYLDVANFNCYDMIIGTLFMHKHGVKLDFNKLTVTVDGE</sequence>
<dbReference type="InterPro" id="IPR021109">
    <property type="entry name" value="Peptidase_aspartic_dom_sf"/>
</dbReference>
<dbReference type="CDD" id="cd00303">
    <property type="entry name" value="retropepsin_like"/>
    <property type="match status" value="1"/>
</dbReference>
<dbReference type="SUPFAM" id="SSF50630">
    <property type="entry name" value="Acid proteases"/>
    <property type="match status" value="1"/>
</dbReference>
<reference evidence="1" key="1">
    <citation type="submission" date="2020-11" db="EMBL/GenBank/DDBJ databases">
        <authorList>
            <consortium name="DOE Joint Genome Institute"/>
            <person name="Ahrendt S."/>
            <person name="Riley R."/>
            <person name="Andreopoulos W."/>
            <person name="Labutti K."/>
            <person name="Pangilinan J."/>
            <person name="Ruiz-Duenas F.J."/>
            <person name="Barrasa J.M."/>
            <person name="Sanchez-Garcia M."/>
            <person name="Camarero S."/>
            <person name="Miyauchi S."/>
            <person name="Serrano A."/>
            <person name="Linde D."/>
            <person name="Babiker R."/>
            <person name="Drula E."/>
            <person name="Ayuso-Fernandez I."/>
            <person name="Pacheco R."/>
            <person name="Padilla G."/>
            <person name="Ferreira P."/>
            <person name="Barriuso J."/>
            <person name="Kellner H."/>
            <person name="Castanera R."/>
            <person name="Alfaro M."/>
            <person name="Ramirez L."/>
            <person name="Pisabarro A.G."/>
            <person name="Kuo A."/>
            <person name="Tritt A."/>
            <person name="Lipzen A."/>
            <person name="He G."/>
            <person name="Yan M."/>
            <person name="Ng V."/>
            <person name="Cullen D."/>
            <person name="Martin F."/>
            <person name="Rosso M.-N."/>
            <person name="Henrissat B."/>
            <person name="Hibbett D."/>
            <person name="Martinez A.T."/>
            <person name="Grigoriev I.V."/>
        </authorList>
    </citation>
    <scope>NUCLEOTIDE SEQUENCE</scope>
    <source>
        <strain evidence="1">MF-IS2</strain>
    </source>
</reference>
<gene>
    <name evidence="1" type="ORF">P691DRAFT_617000</name>
</gene>
<dbReference type="AlphaFoldDB" id="A0A9P5WXB2"/>
<dbReference type="Proteomes" id="UP000807342">
    <property type="component" value="Unassembled WGS sequence"/>
</dbReference>
<evidence type="ECO:0000313" key="1">
    <source>
        <dbReference type="EMBL" id="KAF9439392.1"/>
    </source>
</evidence>
<organism evidence="1 2">
    <name type="scientific">Macrolepiota fuliginosa MF-IS2</name>
    <dbReference type="NCBI Taxonomy" id="1400762"/>
    <lineage>
        <taxon>Eukaryota</taxon>
        <taxon>Fungi</taxon>
        <taxon>Dikarya</taxon>
        <taxon>Basidiomycota</taxon>
        <taxon>Agaricomycotina</taxon>
        <taxon>Agaricomycetes</taxon>
        <taxon>Agaricomycetidae</taxon>
        <taxon>Agaricales</taxon>
        <taxon>Agaricineae</taxon>
        <taxon>Agaricaceae</taxon>
        <taxon>Macrolepiota</taxon>
    </lineage>
</organism>